<name>A0ABN8ZFD2_RANTA</name>
<evidence type="ECO:0000313" key="2">
    <source>
        <dbReference type="EMBL" id="CAI9172627.1"/>
    </source>
</evidence>
<feature type="compositionally biased region" description="Pro residues" evidence="1">
    <location>
        <begin position="15"/>
        <end position="24"/>
    </location>
</feature>
<keyword evidence="3" id="KW-1185">Reference proteome</keyword>
<gene>
    <name evidence="2" type="ORF">MRATA1EN1_LOCUS21589</name>
</gene>
<proteinExistence type="predicted"/>
<dbReference type="EMBL" id="OX459969">
    <property type="protein sequence ID" value="CAI9172627.1"/>
    <property type="molecule type" value="Genomic_DNA"/>
</dbReference>
<evidence type="ECO:0000256" key="1">
    <source>
        <dbReference type="SAM" id="MobiDB-lite"/>
    </source>
</evidence>
<reference evidence="2" key="1">
    <citation type="submission" date="2023-04" db="EMBL/GenBank/DDBJ databases">
        <authorList>
            <consortium name="ELIXIR-Norway"/>
        </authorList>
    </citation>
    <scope>NUCLEOTIDE SEQUENCE [LARGE SCALE GENOMIC DNA]</scope>
</reference>
<dbReference type="Proteomes" id="UP001176941">
    <property type="component" value="Chromosome 33"/>
</dbReference>
<evidence type="ECO:0000313" key="3">
    <source>
        <dbReference type="Proteomes" id="UP001176941"/>
    </source>
</evidence>
<feature type="region of interest" description="Disordered" evidence="1">
    <location>
        <begin position="1"/>
        <end position="100"/>
    </location>
</feature>
<sequence length="139" mass="14181">MTDKRTDEGKAGAPEPRPPGPNPSRGPKHRAPCSTARTEGASPGSGTPREHSPARGRSTTGAPPSRFIVPPRPRAGEGTGRSCRKRAGAVPAGNCSSPARAARGGCLPLGSSGTTTSGGSSVAGMDWWLRDHSMLQFGL</sequence>
<protein>
    <submittedName>
        <fullName evidence="2">Uncharacterized protein</fullName>
    </submittedName>
</protein>
<accession>A0ABN8ZFD2</accession>
<feature type="compositionally biased region" description="Basic and acidic residues" evidence="1">
    <location>
        <begin position="1"/>
        <end position="10"/>
    </location>
</feature>
<organism evidence="2 3">
    <name type="scientific">Rangifer tarandus platyrhynchus</name>
    <name type="common">Svalbard reindeer</name>
    <dbReference type="NCBI Taxonomy" id="3082113"/>
    <lineage>
        <taxon>Eukaryota</taxon>
        <taxon>Metazoa</taxon>
        <taxon>Chordata</taxon>
        <taxon>Craniata</taxon>
        <taxon>Vertebrata</taxon>
        <taxon>Euteleostomi</taxon>
        <taxon>Mammalia</taxon>
        <taxon>Eutheria</taxon>
        <taxon>Laurasiatheria</taxon>
        <taxon>Artiodactyla</taxon>
        <taxon>Ruminantia</taxon>
        <taxon>Pecora</taxon>
        <taxon>Cervidae</taxon>
        <taxon>Odocoileinae</taxon>
        <taxon>Rangifer</taxon>
    </lineage>
</organism>